<protein>
    <submittedName>
        <fullName evidence="2">Transposase</fullName>
    </submittedName>
</protein>
<keyword evidence="3" id="KW-1185">Reference proteome</keyword>
<sequence length="405" mass="43929">MTSPQAPPREPSAPGLPAGLGSRLFTSLPRAGQRLKAEQYVRGLLALRGRKTLRNISDCIGGDATLQNVHHFISVSPWDWRPVRQALARQVRSLLGHEAWVVRPTVIPKAGRHSIGVDQQYVPHLGEIINGQQAVGAWVASERAAVPVDWRLVLPRRWTEGPVRQRASIPAEARGGSPEECIRELVTDPHGVVAPAPRPLVVDAEGADAVALAHQLAGRGQAFIVRAGRDTRLRIDASVLPAYGERLRSAEELIATLTRLRRPVRTEGGHTIAAAVPVVAPQLPSGPRDLGAGPHGLLLVGEWSVEARSDVRLWLTNAGGQSLPSVLRLTRLSDVVQRDFDRISERVGVRDFTGRSYPGWHHHVTLASVAHFAAVLADTDRLLADEAVAWCRAQDSGDENIPTGR</sequence>
<dbReference type="RefSeq" id="WP_311620651.1">
    <property type="nucleotide sequence ID" value="NZ_JAVREV010000020.1"/>
</dbReference>
<evidence type="ECO:0000313" key="2">
    <source>
        <dbReference type="EMBL" id="MDT0446495.1"/>
    </source>
</evidence>
<proteinExistence type="predicted"/>
<comment type="caution">
    <text evidence="2">The sequence shown here is derived from an EMBL/GenBank/DDBJ whole genome shotgun (WGS) entry which is preliminary data.</text>
</comment>
<dbReference type="EMBL" id="JAVREV010000020">
    <property type="protein sequence ID" value="MDT0446495.1"/>
    <property type="molecule type" value="Genomic_DNA"/>
</dbReference>
<dbReference type="PANTHER" id="PTHR33627:SF1">
    <property type="entry name" value="TRANSPOSASE"/>
    <property type="match status" value="1"/>
</dbReference>
<evidence type="ECO:0000259" key="1">
    <source>
        <dbReference type="Pfam" id="PF13546"/>
    </source>
</evidence>
<dbReference type="PANTHER" id="PTHR33627">
    <property type="entry name" value="TRANSPOSASE"/>
    <property type="match status" value="1"/>
</dbReference>
<dbReference type="InterPro" id="IPR039365">
    <property type="entry name" value="IS701-like"/>
</dbReference>
<gene>
    <name evidence="2" type="ORF">RM779_28440</name>
</gene>
<accession>A0ABU2SEG9</accession>
<dbReference type="InterPro" id="IPR038721">
    <property type="entry name" value="IS701-like_DDE_dom"/>
</dbReference>
<reference evidence="3" key="1">
    <citation type="submission" date="2023-07" db="EMBL/GenBank/DDBJ databases">
        <title>30 novel species of actinomycetes from the DSMZ collection.</title>
        <authorList>
            <person name="Nouioui I."/>
        </authorList>
    </citation>
    <scope>NUCLEOTIDE SEQUENCE [LARGE SCALE GENOMIC DNA]</scope>
    <source>
        <strain evidence="3">DSM 41886</strain>
    </source>
</reference>
<feature type="domain" description="Transposase IS701-like DDE" evidence="1">
    <location>
        <begin position="23"/>
        <end position="242"/>
    </location>
</feature>
<name>A0ABU2SEG9_9ACTN</name>
<dbReference type="Proteomes" id="UP001183615">
    <property type="component" value="Unassembled WGS sequence"/>
</dbReference>
<evidence type="ECO:0000313" key="3">
    <source>
        <dbReference type="Proteomes" id="UP001183615"/>
    </source>
</evidence>
<organism evidence="2 3">
    <name type="scientific">Streptomyces johnsoniae</name>
    <dbReference type="NCBI Taxonomy" id="3075532"/>
    <lineage>
        <taxon>Bacteria</taxon>
        <taxon>Bacillati</taxon>
        <taxon>Actinomycetota</taxon>
        <taxon>Actinomycetes</taxon>
        <taxon>Kitasatosporales</taxon>
        <taxon>Streptomycetaceae</taxon>
        <taxon>Streptomyces</taxon>
    </lineage>
</organism>
<dbReference type="Pfam" id="PF13546">
    <property type="entry name" value="DDE_5"/>
    <property type="match status" value="1"/>
</dbReference>